<feature type="transmembrane region" description="Helical" evidence="1">
    <location>
        <begin position="52"/>
        <end position="69"/>
    </location>
</feature>
<feature type="transmembrane region" description="Helical" evidence="1">
    <location>
        <begin position="271"/>
        <end position="287"/>
    </location>
</feature>
<feature type="transmembrane region" description="Helical" evidence="1">
    <location>
        <begin position="216"/>
        <end position="235"/>
    </location>
</feature>
<keyword evidence="1" id="KW-1133">Transmembrane helix</keyword>
<reference evidence="2 3" key="1">
    <citation type="submission" date="2007-08" db="EMBL/GenBank/DDBJ databases">
        <authorList>
            <consortium name="The Vibrio harveyi Genome Sequencing Project"/>
            <person name="Bassler B."/>
            <person name="Clifton S.W."/>
            <person name="Fulton L."/>
            <person name="Delehaunty K."/>
            <person name="Fronick C."/>
            <person name="Harrison M."/>
            <person name="Markivic C."/>
            <person name="Fulton R."/>
            <person name="Tin-Wollam A.-M."/>
            <person name="Shah N."/>
            <person name="Pepin K."/>
            <person name="Nash W."/>
            <person name="Thiruvilangam P."/>
            <person name="Bhonagiri V."/>
            <person name="Waters C."/>
            <person name="Tu K.C."/>
            <person name="Irgon J."/>
            <person name="Wilson R.K."/>
        </authorList>
    </citation>
    <scope>NUCLEOTIDE SEQUENCE [LARGE SCALE GENOMIC DNA]</scope>
    <source>
        <strain evidence="3">ATCC BAA-1116 / BB120</strain>
    </source>
</reference>
<dbReference type="EMBL" id="CP000790">
    <property type="protein sequence ID" value="ABU74792.1"/>
    <property type="molecule type" value="Genomic_DNA"/>
</dbReference>
<evidence type="ECO:0000256" key="1">
    <source>
        <dbReference type="SAM" id="Phobius"/>
    </source>
</evidence>
<feature type="transmembrane region" description="Helical" evidence="1">
    <location>
        <begin position="241"/>
        <end position="259"/>
    </location>
</feature>
<dbReference type="Proteomes" id="UP000008152">
    <property type="component" value="Chromosome II"/>
</dbReference>
<feature type="transmembrane region" description="Helical" evidence="1">
    <location>
        <begin position="12"/>
        <end position="40"/>
    </location>
</feature>
<dbReference type="PATRIC" id="fig|338187.36.peg.5748"/>
<feature type="transmembrane region" description="Helical" evidence="1">
    <location>
        <begin position="166"/>
        <end position="183"/>
    </location>
</feature>
<dbReference type="AlphaFoldDB" id="A7N5J2"/>
<feature type="transmembrane region" description="Helical" evidence="1">
    <location>
        <begin position="307"/>
        <end position="326"/>
    </location>
</feature>
<evidence type="ECO:0008006" key="4">
    <source>
        <dbReference type="Google" id="ProtNLM"/>
    </source>
</evidence>
<evidence type="ECO:0000313" key="2">
    <source>
        <dbReference type="EMBL" id="ABU74792.1"/>
    </source>
</evidence>
<accession>A7N5J2</accession>
<keyword evidence="1" id="KW-0812">Transmembrane</keyword>
<dbReference type="RefSeq" id="WP_012130260.1">
    <property type="nucleotide sequence ID" value="NC_009784.1"/>
</dbReference>
<feature type="transmembrane region" description="Helical" evidence="1">
    <location>
        <begin position="75"/>
        <end position="91"/>
    </location>
</feature>
<dbReference type="KEGG" id="vha:VIBHAR_06918"/>
<proteinExistence type="predicted"/>
<evidence type="ECO:0000313" key="3">
    <source>
        <dbReference type="Proteomes" id="UP000008152"/>
    </source>
</evidence>
<feature type="transmembrane region" description="Helical" evidence="1">
    <location>
        <begin position="96"/>
        <end position="116"/>
    </location>
</feature>
<name>A7N5J2_VIBC1</name>
<gene>
    <name evidence="2" type="ordered locus">VIBHAR_06918</name>
</gene>
<protein>
    <recommendedName>
        <fullName evidence="4">DUF2955 domain-containing protein</fullName>
    </recommendedName>
</protein>
<organism evidence="2 3">
    <name type="scientific">Vibrio campbellii (strain ATCC BAA-1116)</name>
    <dbReference type="NCBI Taxonomy" id="2902295"/>
    <lineage>
        <taxon>Bacteria</taxon>
        <taxon>Pseudomonadati</taxon>
        <taxon>Pseudomonadota</taxon>
        <taxon>Gammaproteobacteria</taxon>
        <taxon>Vibrionales</taxon>
        <taxon>Vibrionaceae</taxon>
        <taxon>Vibrio</taxon>
    </lineage>
</organism>
<feature type="transmembrane region" description="Helical" evidence="1">
    <location>
        <begin position="122"/>
        <end position="145"/>
    </location>
</feature>
<keyword evidence="1" id="KW-0472">Membrane</keyword>
<sequence>MFNIKAPMIRSALFFTLSIVITDMLHLGMPVFSVFLGPALILRDKFSLNKSLVFISLISIYFISGSLAATILDHNQWALIVSSIFVIYSYLRIEKLASFSTAPVFLYCYGLINTTYGTSMELYFYQLLHVAFMMLLLAKAIFWILPTPSNQMSSKQNQKVVKRSKALNVISTIIISLSLVYFLSIEVGKAIFCLSVIISIVCRPDYASIIKGLKSILPLQVSGCFIALILHILVAGHGQNILMLSLVIFGFSIVVFYFAHSSEKVSKKIPNFEIGLLAATLTPFTLYTHSTGFDIGPFIRRATNMGVIWGLGTLMIVLLPWCLSWFKRI</sequence>